<comment type="caution">
    <text evidence="2">The sequence shown here is derived from an EMBL/GenBank/DDBJ whole genome shotgun (WGS) entry which is preliminary data.</text>
</comment>
<evidence type="ECO:0000256" key="1">
    <source>
        <dbReference type="SAM" id="MobiDB-lite"/>
    </source>
</evidence>
<feature type="region of interest" description="Disordered" evidence="1">
    <location>
        <begin position="63"/>
        <end position="84"/>
    </location>
</feature>
<dbReference type="AlphaFoldDB" id="A0A0F9AK72"/>
<gene>
    <name evidence="2" type="ORF">LCGC14_2839230</name>
</gene>
<sequence length="84" mass="9794">MELIANMQKRPGDEYRGDLHHARMTLLPIIAEGGNSWYVAMHAVRALWRMEFMVKRLIKESEFHHSQHDGMCEADVPSKEQTDD</sequence>
<reference evidence="2" key="1">
    <citation type="journal article" date="2015" name="Nature">
        <title>Complex archaea that bridge the gap between prokaryotes and eukaryotes.</title>
        <authorList>
            <person name="Spang A."/>
            <person name="Saw J.H."/>
            <person name="Jorgensen S.L."/>
            <person name="Zaremba-Niedzwiedzka K."/>
            <person name="Martijn J."/>
            <person name="Lind A.E."/>
            <person name="van Eijk R."/>
            <person name="Schleper C."/>
            <person name="Guy L."/>
            <person name="Ettema T.J."/>
        </authorList>
    </citation>
    <scope>NUCLEOTIDE SEQUENCE</scope>
</reference>
<accession>A0A0F9AK72</accession>
<name>A0A0F9AK72_9ZZZZ</name>
<evidence type="ECO:0000313" key="2">
    <source>
        <dbReference type="EMBL" id="KKK78869.1"/>
    </source>
</evidence>
<dbReference type="EMBL" id="LAZR01054290">
    <property type="protein sequence ID" value="KKK78869.1"/>
    <property type="molecule type" value="Genomic_DNA"/>
</dbReference>
<organism evidence="2">
    <name type="scientific">marine sediment metagenome</name>
    <dbReference type="NCBI Taxonomy" id="412755"/>
    <lineage>
        <taxon>unclassified sequences</taxon>
        <taxon>metagenomes</taxon>
        <taxon>ecological metagenomes</taxon>
    </lineage>
</organism>
<proteinExistence type="predicted"/>
<protein>
    <submittedName>
        <fullName evidence="2">Uncharacterized protein</fullName>
    </submittedName>
</protein>